<protein>
    <submittedName>
        <fullName evidence="1">3-ketodihydrosphingosine reductase</fullName>
    </submittedName>
</protein>
<accession>A0A8J4TS07</accession>
<comment type="caution">
    <text evidence="1">The sequence shown here is derived from an EMBL/GenBank/DDBJ whole genome shotgun (WGS) entry which is preliminary data.</text>
</comment>
<proteinExistence type="predicted"/>
<dbReference type="AlphaFoldDB" id="A0A8J4TS07"/>
<reference evidence="1" key="1">
    <citation type="submission" date="2020-07" db="EMBL/GenBank/DDBJ databases">
        <title>Clarias magur genome sequencing, assembly and annotation.</title>
        <authorList>
            <person name="Kushwaha B."/>
            <person name="Kumar R."/>
            <person name="Das P."/>
            <person name="Joshi C.G."/>
            <person name="Kumar D."/>
            <person name="Nagpure N.S."/>
            <person name="Pandey M."/>
            <person name="Agarwal S."/>
            <person name="Srivastava S."/>
            <person name="Singh M."/>
            <person name="Sahoo L."/>
            <person name="Jayasankar P."/>
            <person name="Meher P.K."/>
            <person name="Koringa P.G."/>
            <person name="Iquebal M.A."/>
            <person name="Das S.P."/>
            <person name="Bit A."/>
            <person name="Patnaik S."/>
            <person name="Patel N."/>
            <person name="Shah T.M."/>
            <person name="Hinsu A."/>
            <person name="Jena J.K."/>
        </authorList>
    </citation>
    <scope>NUCLEOTIDE SEQUENCE</scope>
    <source>
        <strain evidence="1">CIFAMagur01</strain>
        <tissue evidence="1">Testis</tissue>
    </source>
</reference>
<gene>
    <name evidence="1" type="primary">ksrA-1</name>
    <name evidence="1" type="ORF">DAT39_017168</name>
</gene>
<organism evidence="1 2">
    <name type="scientific">Clarias magur</name>
    <name type="common">Asian catfish</name>
    <name type="synonym">Macropteronotus magur</name>
    <dbReference type="NCBI Taxonomy" id="1594786"/>
    <lineage>
        <taxon>Eukaryota</taxon>
        <taxon>Metazoa</taxon>
        <taxon>Chordata</taxon>
        <taxon>Craniata</taxon>
        <taxon>Vertebrata</taxon>
        <taxon>Euteleostomi</taxon>
        <taxon>Actinopterygii</taxon>
        <taxon>Neopterygii</taxon>
        <taxon>Teleostei</taxon>
        <taxon>Ostariophysi</taxon>
        <taxon>Siluriformes</taxon>
        <taxon>Clariidae</taxon>
        <taxon>Clarias</taxon>
    </lineage>
</organism>
<keyword evidence="2" id="KW-1185">Reference proteome</keyword>
<name>A0A8J4TS07_CLAMG</name>
<evidence type="ECO:0000313" key="2">
    <source>
        <dbReference type="Proteomes" id="UP000727407"/>
    </source>
</evidence>
<evidence type="ECO:0000313" key="1">
    <source>
        <dbReference type="EMBL" id="KAF5893138.1"/>
    </source>
</evidence>
<sequence>MCHEWEICNVVSQLSPCRHTHTVGFSMVGMGRMFGEDSIGGSLSWTRQVIPWWLMNGGTDGSFVLVMELAAALWEED</sequence>
<dbReference type="Proteomes" id="UP000727407">
    <property type="component" value="Unassembled WGS sequence"/>
</dbReference>
<dbReference type="EMBL" id="QNUK01000450">
    <property type="protein sequence ID" value="KAF5893138.1"/>
    <property type="molecule type" value="Genomic_DNA"/>
</dbReference>